<keyword evidence="2" id="KW-1185">Reference proteome</keyword>
<organism evidence="1 2">
    <name type="scientific">Craterilacuibacter sinensis</name>
    <dbReference type="NCBI Taxonomy" id="2686017"/>
    <lineage>
        <taxon>Bacteria</taxon>
        <taxon>Pseudomonadati</taxon>
        <taxon>Pseudomonadota</taxon>
        <taxon>Betaproteobacteria</taxon>
        <taxon>Neisseriales</taxon>
        <taxon>Neisseriaceae</taxon>
        <taxon>Craterilacuibacter</taxon>
    </lineage>
</organism>
<dbReference type="PANTHER" id="PTHR35862">
    <property type="entry name" value="FELS-2 PROPHAGE PROTEIN"/>
    <property type="match status" value="1"/>
</dbReference>
<gene>
    <name evidence="1" type="ORF">GQF02_13565</name>
</gene>
<name>A0A845BNK0_9NEIS</name>
<sequence>MSIQDLLAKGEDLYQQGAQAVGDLADTVADFAGAGQLQQPAYRLLLKGKNITATFAGRLMSLTITDNRGFESDELEIVLDDADGKLELPPRGVVLEAAIGWQGRALVDKGSFTVDEVEYAGAPDTLTIRARATDLRAGIATKRERSWHKTTLGKIVDAIAKANGLIPCISGWLAKRPVDHIDQTNESDANLLTRLAQQHDAIATVKSGRLLFIKAGDAESATGKPFPLVKINRASGDRHRFSVADRNAYTAVKAYWHNLDKAEKGEVIVDANTQFERRKGVTKRGKPTKRSHLTATQVKATEPSAQNFKLLRHIYATEATALQAAKAAWEKLQRGVAEFSITLDHGRPEIFPELPARVSGFKPAIDSCGWLISKATHCIADSGFTTALELEMRLEDLTA</sequence>
<accession>A0A845BNK0</accession>
<evidence type="ECO:0000313" key="2">
    <source>
        <dbReference type="Proteomes" id="UP000467214"/>
    </source>
</evidence>
<dbReference type="PANTHER" id="PTHR35862:SF3">
    <property type="entry name" value="FELS-2 PROPHAGE PROTEIN"/>
    <property type="match status" value="1"/>
</dbReference>
<comment type="caution">
    <text evidence="1">The sequence shown here is derived from an EMBL/GenBank/DDBJ whole genome shotgun (WGS) entry which is preliminary data.</text>
</comment>
<dbReference type="AlphaFoldDB" id="A0A845BNK0"/>
<dbReference type="EMBL" id="WSSB01000014">
    <property type="protein sequence ID" value="MXR38002.1"/>
    <property type="molecule type" value="Genomic_DNA"/>
</dbReference>
<dbReference type="InterPro" id="IPR052726">
    <property type="entry name" value="Phage_Baseplate_Hub"/>
</dbReference>
<dbReference type="SUPFAM" id="SSF69279">
    <property type="entry name" value="Phage tail proteins"/>
    <property type="match status" value="1"/>
</dbReference>
<proteinExistence type="predicted"/>
<dbReference type="RefSeq" id="WP_160797862.1">
    <property type="nucleotide sequence ID" value="NZ_WSSB01000014.1"/>
</dbReference>
<protein>
    <submittedName>
        <fullName evidence="1">Phage late control D family protein</fullName>
    </submittedName>
</protein>
<dbReference type="Proteomes" id="UP000467214">
    <property type="component" value="Unassembled WGS sequence"/>
</dbReference>
<dbReference type="Pfam" id="PF05954">
    <property type="entry name" value="Phage_GPD"/>
    <property type="match status" value="1"/>
</dbReference>
<reference evidence="1 2" key="1">
    <citation type="submission" date="2019-12" db="EMBL/GenBank/DDBJ databases">
        <title>Neisseriaceae gen. nov. sp. Genome sequencing and assembly.</title>
        <authorList>
            <person name="Liu Z."/>
            <person name="Li A."/>
        </authorList>
    </citation>
    <scope>NUCLEOTIDE SEQUENCE [LARGE SCALE GENOMIC DNA]</scope>
    <source>
        <strain evidence="1 2">B2N2-7</strain>
    </source>
</reference>
<evidence type="ECO:0000313" key="1">
    <source>
        <dbReference type="EMBL" id="MXR38002.1"/>
    </source>
</evidence>